<accession>A0A508SVD1</accession>
<dbReference type="InterPro" id="IPR044992">
    <property type="entry name" value="ChyE-like"/>
</dbReference>
<dbReference type="Pfam" id="PF00117">
    <property type="entry name" value="GATase"/>
    <property type="match status" value="1"/>
</dbReference>
<protein>
    <submittedName>
        <fullName evidence="2">GMP synthase [glutamine-hydrolyzing]</fullName>
        <ecNumber evidence="2">6.3.5.2</ecNumber>
    </submittedName>
</protein>
<evidence type="ECO:0000259" key="1">
    <source>
        <dbReference type="Pfam" id="PF00117"/>
    </source>
</evidence>
<feature type="domain" description="Glutamine amidotransferase" evidence="1">
    <location>
        <begin position="43"/>
        <end position="202"/>
    </location>
</feature>
<dbReference type="Gene3D" id="3.40.50.880">
    <property type="match status" value="1"/>
</dbReference>
<dbReference type="InterPro" id="IPR017926">
    <property type="entry name" value="GATASE"/>
</dbReference>
<reference evidence="2" key="1">
    <citation type="submission" date="2019-02" db="EMBL/GenBank/DDBJ databases">
        <authorList>
            <person name="Pothier F.J."/>
        </authorList>
    </citation>
    <scope>NUCLEOTIDE SEQUENCE</scope>
    <source>
        <strain evidence="2">CI-1B</strain>
    </source>
</reference>
<comment type="caution">
    <text evidence="2">The sequence shown here is derived from an EMBL/GenBank/DDBJ whole genome shotgun (WGS) entry which is preliminary data.</text>
</comment>
<dbReference type="EMBL" id="CAADFC020000004">
    <property type="protein sequence ID" value="VIO65504.1"/>
    <property type="molecule type" value="Genomic_DNA"/>
</dbReference>
<evidence type="ECO:0000313" key="3">
    <source>
        <dbReference type="Proteomes" id="UP000328092"/>
    </source>
</evidence>
<dbReference type="PANTHER" id="PTHR42695">
    <property type="entry name" value="GLUTAMINE AMIDOTRANSFERASE YLR126C-RELATED"/>
    <property type="match status" value="1"/>
</dbReference>
<sequence>MSFRSDQARVVPFARRRPAAATPEQARPVLIVLHQETSTPGRIGNALRALGYRLDIRRPRFGDALPETLEQHSGAVIFGGPMSANDSDDYVRREIDWIAIPLREQRPMLGVCLGAQMLARQLGATVAPHAEGRVEVGYYPIRPTDAGRALCPDWPARVYHWHGEGFELPDGAELLAEGNDFPVQAFQFGNAFGLQFHPDVTYAMMHRWTARGCVRMEQPGAQPRHRHFAERAVYNAAERAWLTHFIAGWIVRTPRAMLQAAE</sequence>
<evidence type="ECO:0000313" key="2">
    <source>
        <dbReference type="EMBL" id="VIO65504.1"/>
    </source>
</evidence>
<dbReference type="PANTHER" id="PTHR42695:SF5">
    <property type="entry name" value="GLUTAMINE AMIDOTRANSFERASE YLR126C-RELATED"/>
    <property type="match status" value="1"/>
</dbReference>
<keyword evidence="2" id="KW-0436">Ligase</keyword>
<dbReference type="AlphaFoldDB" id="A0A508SVD1"/>
<dbReference type="EC" id="6.3.5.2" evidence="2"/>
<dbReference type="GO" id="GO:0003922">
    <property type="term" value="F:GMP synthase (glutamine-hydrolyzing) activity"/>
    <property type="evidence" value="ECO:0007669"/>
    <property type="project" value="UniProtKB-EC"/>
</dbReference>
<organism evidence="2 3">
    <name type="scientific">Bradyrhizobium ivorense</name>
    <dbReference type="NCBI Taxonomy" id="2511166"/>
    <lineage>
        <taxon>Bacteria</taxon>
        <taxon>Pseudomonadati</taxon>
        <taxon>Pseudomonadota</taxon>
        <taxon>Alphaproteobacteria</taxon>
        <taxon>Hyphomicrobiales</taxon>
        <taxon>Nitrobacteraceae</taxon>
        <taxon>Bradyrhizobium</taxon>
    </lineage>
</organism>
<dbReference type="InterPro" id="IPR029062">
    <property type="entry name" value="Class_I_gatase-like"/>
</dbReference>
<name>A0A508SVD1_9BRAD</name>
<dbReference type="OrthoDB" id="9813383at2"/>
<dbReference type="SUPFAM" id="SSF52317">
    <property type="entry name" value="Class I glutamine amidotransferase-like"/>
    <property type="match status" value="1"/>
</dbReference>
<dbReference type="NCBIfam" id="NF005072">
    <property type="entry name" value="PRK06490.1"/>
    <property type="match status" value="1"/>
</dbReference>
<dbReference type="CDD" id="cd01741">
    <property type="entry name" value="GATase1_1"/>
    <property type="match status" value="1"/>
</dbReference>
<dbReference type="RefSeq" id="WP_139857367.1">
    <property type="nucleotide sequence ID" value="NZ_CAADFC020000004.1"/>
</dbReference>
<dbReference type="FunFam" id="3.40.50.880:FF:000033">
    <property type="entry name" value="Glutamine amidotransferase class-I"/>
    <property type="match status" value="1"/>
</dbReference>
<keyword evidence="3" id="KW-1185">Reference proteome</keyword>
<dbReference type="PROSITE" id="PS51273">
    <property type="entry name" value="GATASE_TYPE_1"/>
    <property type="match status" value="1"/>
</dbReference>
<dbReference type="GO" id="GO:0005829">
    <property type="term" value="C:cytosol"/>
    <property type="evidence" value="ECO:0007669"/>
    <property type="project" value="TreeGrafter"/>
</dbReference>
<dbReference type="Proteomes" id="UP000328092">
    <property type="component" value="Unassembled WGS sequence"/>
</dbReference>
<proteinExistence type="predicted"/>
<gene>
    <name evidence="2" type="primary">guaA_1</name>
    <name evidence="2" type="ORF">CI1B_06070</name>
</gene>